<dbReference type="GO" id="GO:0006913">
    <property type="term" value="P:nucleocytoplasmic transport"/>
    <property type="evidence" value="ECO:0007669"/>
    <property type="project" value="TreeGrafter"/>
</dbReference>
<evidence type="ECO:0000256" key="4">
    <source>
        <dbReference type="SAM" id="Coils"/>
    </source>
</evidence>
<evidence type="ECO:0000313" key="5">
    <source>
        <dbReference type="EMBL" id="CAF1309636.1"/>
    </source>
</evidence>
<dbReference type="Pfam" id="PF13516">
    <property type="entry name" value="LRR_6"/>
    <property type="match status" value="3"/>
</dbReference>
<feature type="coiled-coil region" evidence="4">
    <location>
        <begin position="83"/>
        <end position="125"/>
    </location>
</feature>
<keyword evidence="3" id="KW-0677">Repeat</keyword>
<evidence type="ECO:0000256" key="3">
    <source>
        <dbReference type="ARBA" id="ARBA00022737"/>
    </source>
</evidence>
<keyword evidence="2" id="KW-0433">Leucine-rich repeat</keyword>
<gene>
    <name evidence="5" type="ORF">JYZ213_LOCUS32780</name>
</gene>
<dbReference type="GO" id="GO:0005634">
    <property type="term" value="C:nucleus"/>
    <property type="evidence" value="ECO:0007669"/>
    <property type="project" value="TreeGrafter"/>
</dbReference>
<dbReference type="SMART" id="SM00368">
    <property type="entry name" value="LRR_RI"/>
    <property type="match status" value="3"/>
</dbReference>
<dbReference type="Proteomes" id="UP000663845">
    <property type="component" value="Unassembled WGS sequence"/>
</dbReference>
<dbReference type="GO" id="GO:0031267">
    <property type="term" value="F:small GTPase binding"/>
    <property type="evidence" value="ECO:0007669"/>
    <property type="project" value="TreeGrafter"/>
</dbReference>
<dbReference type="GO" id="GO:0048471">
    <property type="term" value="C:perinuclear region of cytoplasm"/>
    <property type="evidence" value="ECO:0007669"/>
    <property type="project" value="TreeGrafter"/>
</dbReference>
<evidence type="ECO:0000256" key="2">
    <source>
        <dbReference type="ARBA" id="ARBA00022614"/>
    </source>
</evidence>
<evidence type="ECO:0000313" key="6">
    <source>
        <dbReference type="Proteomes" id="UP000663845"/>
    </source>
</evidence>
<dbReference type="GO" id="GO:0005829">
    <property type="term" value="C:cytosol"/>
    <property type="evidence" value="ECO:0007669"/>
    <property type="project" value="TreeGrafter"/>
</dbReference>
<evidence type="ECO:0000256" key="1">
    <source>
        <dbReference type="ARBA" id="ARBA00022468"/>
    </source>
</evidence>
<sequence>MATVNKKTQCFVCNKEKNTYSCKGCSNEFCFPHLTEHRQKIDTQLETIINDHGQFQQKIIQQKQNSHNSSLFRQIDEWETNSINKIQQTAEECRETLIKLTQALINDMEEKFIKLSQKLKEIREENEFNETDLSNFQVKLTQITEEFLRSSNISIRHDSQEYINKISVISSFGSYPTNHTTISTATTSKNPITTSYKSHFPISVPTIPWNPITPLYKMLTQPQSPIKQKQIQTKKNKFQQFGITVAGGNGKGDELNQLTNPQGIFIDYDKSIYIADQWNHRIVKWELNSNTGQIIGGGNESNQLNSPTDILFDKENNSFIICDMGNNRVIRYYNQNQTNQQTIISNIICWGLTIDKDGFLYVSDWENNEVRRWKQGDKKGELVAGGNGAQHLAGALQNNKTLTTLDLADNGISVKGGQSLANALQNNTTLTTLDLGSNWIGTEGAQHVANALQNNKTLTILDLGDNKMGDEGARFLAYALQNNKVSHTFE</sequence>
<comment type="caution">
    <text evidence="5">The sequence shown here is derived from an EMBL/GenBank/DDBJ whole genome shotgun (WGS) entry which is preliminary data.</text>
</comment>
<dbReference type="InterPro" id="IPR011042">
    <property type="entry name" value="6-blade_b-propeller_TolB-like"/>
</dbReference>
<keyword evidence="1" id="KW-0343">GTPase activation</keyword>
<dbReference type="Gene3D" id="3.80.10.10">
    <property type="entry name" value="Ribonuclease Inhibitor"/>
    <property type="match status" value="1"/>
</dbReference>
<protein>
    <submittedName>
        <fullName evidence="5">Uncharacterized protein</fullName>
    </submittedName>
</protein>
<accession>A0A815E9V7</accession>
<dbReference type="InterPro" id="IPR027038">
    <property type="entry name" value="RanGap"/>
</dbReference>
<dbReference type="InterPro" id="IPR032675">
    <property type="entry name" value="LRR_dom_sf"/>
</dbReference>
<dbReference type="SUPFAM" id="SSF52047">
    <property type="entry name" value="RNI-like"/>
    <property type="match status" value="1"/>
</dbReference>
<dbReference type="GO" id="GO:0005096">
    <property type="term" value="F:GTPase activator activity"/>
    <property type="evidence" value="ECO:0007669"/>
    <property type="project" value="UniProtKB-KW"/>
</dbReference>
<keyword evidence="4" id="KW-0175">Coiled coil</keyword>
<dbReference type="PANTHER" id="PTHR24113:SF12">
    <property type="entry name" value="RAN GTPASE-ACTIVATING PROTEIN 1"/>
    <property type="match status" value="1"/>
</dbReference>
<proteinExistence type="predicted"/>
<dbReference type="EMBL" id="CAJNOG010000596">
    <property type="protein sequence ID" value="CAF1309636.1"/>
    <property type="molecule type" value="Genomic_DNA"/>
</dbReference>
<dbReference type="InterPro" id="IPR001611">
    <property type="entry name" value="Leu-rich_rpt"/>
</dbReference>
<organism evidence="5 6">
    <name type="scientific">Adineta steineri</name>
    <dbReference type="NCBI Taxonomy" id="433720"/>
    <lineage>
        <taxon>Eukaryota</taxon>
        <taxon>Metazoa</taxon>
        <taxon>Spiralia</taxon>
        <taxon>Gnathifera</taxon>
        <taxon>Rotifera</taxon>
        <taxon>Eurotatoria</taxon>
        <taxon>Bdelloidea</taxon>
        <taxon>Adinetida</taxon>
        <taxon>Adinetidae</taxon>
        <taxon>Adineta</taxon>
    </lineage>
</organism>
<dbReference type="CDD" id="cd05819">
    <property type="entry name" value="NHL"/>
    <property type="match status" value="1"/>
</dbReference>
<name>A0A815E9V7_9BILA</name>
<dbReference type="PANTHER" id="PTHR24113">
    <property type="entry name" value="RAN GTPASE-ACTIVATING PROTEIN 1"/>
    <property type="match status" value="1"/>
</dbReference>
<reference evidence="5" key="1">
    <citation type="submission" date="2021-02" db="EMBL/GenBank/DDBJ databases">
        <authorList>
            <person name="Nowell W R."/>
        </authorList>
    </citation>
    <scope>NUCLEOTIDE SEQUENCE</scope>
</reference>
<dbReference type="AlphaFoldDB" id="A0A815E9V7"/>
<dbReference type="Gene3D" id="2.120.10.30">
    <property type="entry name" value="TolB, C-terminal domain"/>
    <property type="match status" value="1"/>
</dbReference>
<dbReference type="SUPFAM" id="SSF101898">
    <property type="entry name" value="NHL repeat"/>
    <property type="match status" value="1"/>
</dbReference>